<gene>
    <name evidence="2" type="ORF">MUK42_19124</name>
</gene>
<evidence type="ECO:0000256" key="1">
    <source>
        <dbReference type="SAM" id="MobiDB-lite"/>
    </source>
</evidence>
<protein>
    <submittedName>
        <fullName evidence="2">Uncharacterized protein</fullName>
    </submittedName>
</protein>
<dbReference type="EMBL" id="CP097503">
    <property type="protein sequence ID" value="URD82180.1"/>
    <property type="molecule type" value="Genomic_DNA"/>
</dbReference>
<dbReference type="OrthoDB" id="1613518at2759"/>
<feature type="region of interest" description="Disordered" evidence="1">
    <location>
        <begin position="1"/>
        <end position="55"/>
    </location>
</feature>
<sequence>PAATGLDPIPLRLPRDRGGVRRRRRVRPRVGGDPPHPRYLTLHQLQRPPPRHRPLLPSRRLLLQLPPWRPGQPLLP</sequence>
<keyword evidence="3" id="KW-1185">Reference proteome</keyword>
<reference evidence="2" key="1">
    <citation type="submission" date="2022-05" db="EMBL/GenBank/DDBJ databases">
        <title>The Musa troglodytarum L. genome provides insights into the mechanism of non-climacteric behaviour and enrichment of carotenoids.</title>
        <authorList>
            <person name="Wang J."/>
        </authorList>
    </citation>
    <scope>NUCLEOTIDE SEQUENCE</scope>
    <source>
        <tissue evidence="2">Leaf</tissue>
    </source>
</reference>
<dbReference type="AlphaFoldDB" id="A0A9E7EQP8"/>
<evidence type="ECO:0000313" key="3">
    <source>
        <dbReference type="Proteomes" id="UP001055439"/>
    </source>
</evidence>
<dbReference type="Proteomes" id="UP001055439">
    <property type="component" value="Chromosome 10"/>
</dbReference>
<name>A0A9E7EQP8_9LILI</name>
<accession>A0A9E7EQP8</accession>
<feature type="non-terminal residue" evidence="2">
    <location>
        <position position="1"/>
    </location>
</feature>
<organism evidence="2 3">
    <name type="scientific">Musa troglodytarum</name>
    <name type="common">fe'i banana</name>
    <dbReference type="NCBI Taxonomy" id="320322"/>
    <lineage>
        <taxon>Eukaryota</taxon>
        <taxon>Viridiplantae</taxon>
        <taxon>Streptophyta</taxon>
        <taxon>Embryophyta</taxon>
        <taxon>Tracheophyta</taxon>
        <taxon>Spermatophyta</taxon>
        <taxon>Magnoliopsida</taxon>
        <taxon>Liliopsida</taxon>
        <taxon>Zingiberales</taxon>
        <taxon>Musaceae</taxon>
        <taxon>Musa</taxon>
    </lineage>
</organism>
<evidence type="ECO:0000313" key="2">
    <source>
        <dbReference type="EMBL" id="URD82180.1"/>
    </source>
</evidence>
<proteinExistence type="predicted"/>